<organism evidence="1 2">
    <name type="scientific">Ochrobactrum quorumnocens</name>
    <dbReference type="NCBI Taxonomy" id="271865"/>
    <lineage>
        <taxon>Bacteria</taxon>
        <taxon>Pseudomonadati</taxon>
        <taxon>Pseudomonadota</taxon>
        <taxon>Alphaproteobacteria</taxon>
        <taxon>Hyphomicrobiales</taxon>
        <taxon>Brucellaceae</taxon>
        <taxon>Brucella/Ochrobactrum group</taxon>
        <taxon>Ochrobactrum</taxon>
    </lineage>
</organism>
<evidence type="ECO:0000313" key="2">
    <source>
        <dbReference type="Proteomes" id="UP000215256"/>
    </source>
</evidence>
<name>A0A248UQ06_9HYPH</name>
<proteinExistence type="predicted"/>
<dbReference type="AlphaFoldDB" id="A0A248UQ06"/>
<dbReference type="Proteomes" id="UP000215256">
    <property type="component" value="Plasmid unnamed1"/>
</dbReference>
<accession>A0A248UQ06</accession>
<protein>
    <submittedName>
        <fullName evidence="1">Uncharacterized protein</fullName>
    </submittedName>
</protein>
<gene>
    <name evidence="1" type="ORF">CES85_3585</name>
</gene>
<keyword evidence="1" id="KW-0614">Plasmid</keyword>
<geneLocation type="plasmid" evidence="1 2">
    <name>unnamed1</name>
</geneLocation>
<evidence type="ECO:0000313" key="1">
    <source>
        <dbReference type="EMBL" id="ASV88682.1"/>
    </source>
</evidence>
<reference evidence="1 2" key="1">
    <citation type="submission" date="2017-07" db="EMBL/GenBank/DDBJ databases">
        <title>Phylogenetic study on the rhizospheric bacterium Ochrobactrum sp. A44.</title>
        <authorList>
            <person name="Krzyzanowska D.M."/>
            <person name="Ossowicki A."/>
            <person name="Rajewska M."/>
            <person name="Maciag T."/>
            <person name="Kaczynski Z."/>
            <person name="Czerwicka M."/>
            <person name="Jafra S."/>
        </authorList>
    </citation>
    <scope>NUCLEOTIDE SEQUENCE [LARGE SCALE GENOMIC DNA]</scope>
    <source>
        <strain evidence="1 2">A44</strain>
        <plasmid evidence="1 2">unnamed1</plasmid>
    </source>
</reference>
<sequence>MRTGDKAGCDIPGGTNRVDFEGPIAALQNRWKEIAQEFP</sequence>
<dbReference type="EMBL" id="CP022605">
    <property type="protein sequence ID" value="ASV88682.1"/>
    <property type="molecule type" value="Genomic_DNA"/>
</dbReference>
<dbReference type="KEGG" id="och:CES85_3585"/>